<dbReference type="AlphaFoldDB" id="A0A1F8E399"/>
<dbReference type="EMBL" id="MGIV01000009">
    <property type="protein sequence ID" value="OGM95252.1"/>
    <property type="molecule type" value="Genomic_DNA"/>
</dbReference>
<reference evidence="1 2" key="1">
    <citation type="journal article" date="2016" name="Nat. Commun.">
        <title>Thousands of microbial genomes shed light on interconnected biogeochemical processes in an aquifer system.</title>
        <authorList>
            <person name="Anantharaman K."/>
            <person name="Brown C.T."/>
            <person name="Hug L.A."/>
            <person name="Sharon I."/>
            <person name="Castelle C.J."/>
            <person name="Probst A.J."/>
            <person name="Thomas B.C."/>
            <person name="Singh A."/>
            <person name="Wilkins M.J."/>
            <person name="Karaoz U."/>
            <person name="Brodie E.L."/>
            <person name="Williams K.H."/>
            <person name="Hubbard S.S."/>
            <person name="Banfield J.F."/>
        </authorList>
    </citation>
    <scope>NUCLEOTIDE SEQUENCE [LARGE SCALE GENOMIC DNA]</scope>
</reference>
<protein>
    <recommendedName>
        <fullName evidence="3">DUF5678 domain-containing protein</fullName>
    </recommendedName>
</protein>
<accession>A0A1F8E399</accession>
<evidence type="ECO:0008006" key="3">
    <source>
        <dbReference type="Google" id="ProtNLM"/>
    </source>
</evidence>
<comment type="caution">
    <text evidence="1">The sequence shown here is derived from an EMBL/GenBank/DDBJ whole genome shotgun (WGS) entry which is preliminary data.</text>
</comment>
<name>A0A1F8E399_9BACT</name>
<evidence type="ECO:0000313" key="1">
    <source>
        <dbReference type="EMBL" id="OGM95252.1"/>
    </source>
</evidence>
<proteinExistence type="predicted"/>
<organism evidence="1 2">
    <name type="scientific">Candidatus Wolfebacteria bacterium RIFOXYD1_FULL_48_65</name>
    <dbReference type="NCBI Taxonomy" id="1802561"/>
    <lineage>
        <taxon>Bacteria</taxon>
        <taxon>Candidatus Wolfeibacteriota</taxon>
    </lineage>
</organism>
<gene>
    <name evidence="1" type="ORF">A2610_03460</name>
</gene>
<evidence type="ECO:0000313" key="2">
    <source>
        <dbReference type="Proteomes" id="UP000179057"/>
    </source>
</evidence>
<dbReference type="Proteomes" id="UP000179057">
    <property type="component" value="Unassembled WGS sequence"/>
</dbReference>
<sequence length="71" mass="8060">MNTVRILSEEDRQLYQGKFVALDDWSHEGSPARVVAAGKTIKDLEGKLSKIGKSFWDVIVFYVSPEKKTVF</sequence>